<dbReference type="SUPFAM" id="SSF53474">
    <property type="entry name" value="alpha/beta-Hydrolases"/>
    <property type="match status" value="1"/>
</dbReference>
<comment type="caution">
    <text evidence="4">The sequence shown here is derived from an EMBL/GenBank/DDBJ whole genome shotgun (WGS) entry which is preliminary data.</text>
</comment>
<dbReference type="InterPro" id="IPR029058">
    <property type="entry name" value="AB_hydrolase_fold"/>
</dbReference>
<feature type="domain" description="AB hydrolase-1" evidence="2">
    <location>
        <begin position="246"/>
        <end position="359"/>
    </location>
</feature>
<evidence type="ECO:0000259" key="3">
    <source>
        <dbReference type="Pfam" id="PF22990"/>
    </source>
</evidence>
<evidence type="ECO:0000256" key="1">
    <source>
        <dbReference type="SAM" id="Phobius"/>
    </source>
</evidence>
<keyword evidence="5" id="KW-1185">Reference proteome</keyword>
<organism evidence="4 5">
    <name type="scientific">Cryptolaemus montrouzieri</name>
    <dbReference type="NCBI Taxonomy" id="559131"/>
    <lineage>
        <taxon>Eukaryota</taxon>
        <taxon>Metazoa</taxon>
        <taxon>Ecdysozoa</taxon>
        <taxon>Arthropoda</taxon>
        <taxon>Hexapoda</taxon>
        <taxon>Insecta</taxon>
        <taxon>Pterygota</taxon>
        <taxon>Neoptera</taxon>
        <taxon>Endopterygota</taxon>
        <taxon>Coleoptera</taxon>
        <taxon>Polyphaga</taxon>
        <taxon>Cucujiformia</taxon>
        <taxon>Coccinelloidea</taxon>
        <taxon>Coccinellidae</taxon>
        <taxon>Scymninae</taxon>
        <taxon>Scymnini</taxon>
        <taxon>Cryptolaemus</taxon>
    </lineage>
</organism>
<evidence type="ECO:0000313" key="5">
    <source>
        <dbReference type="Proteomes" id="UP001516400"/>
    </source>
</evidence>
<dbReference type="Proteomes" id="UP001516400">
    <property type="component" value="Unassembled WGS sequence"/>
</dbReference>
<keyword evidence="1" id="KW-0812">Transmembrane</keyword>
<feature type="domain" description="Phosphatidylserine Lipase ABHD16 N-terminal" evidence="3">
    <location>
        <begin position="5"/>
        <end position="130"/>
    </location>
</feature>
<proteinExistence type="predicted"/>
<dbReference type="EMBL" id="JABFTP020000165">
    <property type="protein sequence ID" value="KAL3284192.1"/>
    <property type="molecule type" value="Genomic_DNA"/>
</dbReference>
<keyword evidence="1" id="KW-1133">Transmembrane helix</keyword>
<evidence type="ECO:0000313" key="4">
    <source>
        <dbReference type="EMBL" id="KAL3284192.1"/>
    </source>
</evidence>
<name>A0ABD2NZU8_9CUCU</name>
<feature type="transmembrane region" description="Helical" evidence="1">
    <location>
        <begin position="169"/>
        <end position="188"/>
    </location>
</feature>
<feature type="transmembrane region" description="Helical" evidence="1">
    <location>
        <begin position="43"/>
        <end position="61"/>
    </location>
</feature>
<accession>A0ABD2NZU8</accession>
<dbReference type="PANTHER" id="PTHR12277">
    <property type="entry name" value="ALPHA/BETA HYDROLASE DOMAIN-CONTAINING PROTEIN"/>
    <property type="match status" value="1"/>
</dbReference>
<dbReference type="InterPro" id="IPR000073">
    <property type="entry name" value="AB_hydrolase_1"/>
</dbReference>
<evidence type="ECO:0000259" key="2">
    <source>
        <dbReference type="Pfam" id="PF00561"/>
    </source>
</evidence>
<sequence>MSLSTIWKCMFSPRLIKVYGTASNLYQPSTYERWGDQVISSLYIIWKLGLYTSPFIVGILYHKDYFTSEGLMSLSKFVTSIGVILVISYFSRGLGRSSDDTYKNFIKALKEVEQNITPLTKQNISAYDFEFYAWPVEYNLSTIKRSNKIETAAFNPMSHRSMVDNLFQLPFRIAASVAIHTFGIRLIYPGSLGILKLLLDKALIQGRTRYVEYFRGERFKIKTYDGNDLDTMFVDKRNSYPNGNTLVICCEGNAGFYEIGIMGTPLEAGYSTLGWNHPGFGGSTGLPYPSQEQNAVDAVMQFAINKLGFKIENMVIFAWSIGGYSASWAAMNYPDVKGVILDATFDDILPLAENQMPDVISPIVKIAIREHVNLNVAEQLVEYQGPVLLIRRSVDEVICLREGDISSNRGNYLLKKLLWKRYPLIFGESQMLLLEEYLSLTTSKQEQILRTHEVNESECISLLQTYVSEYTKAFPLKIGEEFGDLGKNRMALFLAHKHLKDFKSTHCTPLPPEMFQLPWEVNVESDYVFT</sequence>
<reference evidence="4 5" key="1">
    <citation type="journal article" date="2021" name="BMC Biol.">
        <title>Horizontally acquired antibacterial genes associated with adaptive radiation of ladybird beetles.</title>
        <authorList>
            <person name="Li H.S."/>
            <person name="Tang X.F."/>
            <person name="Huang Y.H."/>
            <person name="Xu Z.Y."/>
            <person name="Chen M.L."/>
            <person name="Du X.Y."/>
            <person name="Qiu B.Y."/>
            <person name="Chen P.T."/>
            <person name="Zhang W."/>
            <person name="Slipinski A."/>
            <person name="Escalona H.E."/>
            <person name="Waterhouse R.M."/>
            <person name="Zwick A."/>
            <person name="Pang H."/>
        </authorList>
    </citation>
    <scope>NUCLEOTIDE SEQUENCE [LARGE SCALE GENOMIC DNA]</scope>
    <source>
        <strain evidence="4">SYSU2018</strain>
    </source>
</reference>
<protein>
    <submittedName>
        <fullName evidence="4">Uncharacterized protein</fullName>
    </submittedName>
</protein>
<dbReference type="PANTHER" id="PTHR12277:SF72">
    <property type="entry name" value="BAT5L PROTEIN"/>
    <property type="match status" value="1"/>
</dbReference>
<keyword evidence="1" id="KW-0472">Membrane</keyword>
<dbReference type="Pfam" id="PF22990">
    <property type="entry name" value="ABHD16_N"/>
    <property type="match status" value="1"/>
</dbReference>
<dbReference type="InterPro" id="IPR054518">
    <property type="entry name" value="ABHD16_N"/>
</dbReference>
<feature type="transmembrane region" description="Helical" evidence="1">
    <location>
        <begin position="73"/>
        <end position="91"/>
    </location>
</feature>
<dbReference type="AlphaFoldDB" id="A0ABD2NZU8"/>
<dbReference type="Gene3D" id="3.40.50.1820">
    <property type="entry name" value="alpha/beta hydrolase"/>
    <property type="match status" value="1"/>
</dbReference>
<gene>
    <name evidence="4" type="ORF">HHI36_018356</name>
</gene>
<dbReference type="Pfam" id="PF00561">
    <property type="entry name" value="Abhydrolase_1"/>
    <property type="match status" value="1"/>
</dbReference>